<dbReference type="STRING" id="693661.Arcve_0829"/>
<comment type="similarity">
    <text evidence="6">Belongs to the precorrin methyltransferase family.</text>
</comment>
<dbReference type="HOGENOM" id="CLU_076014_2_0_2"/>
<dbReference type="GO" id="GO:0009236">
    <property type="term" value="P:cobalamin biosynthetic process"/>
    <property type="evidence" value="ECO:0007669"/>
    <property type="project" value="UniProtKB-UniRule"/>
</dbReference>
<dbReference type="PIRSF" id="PIRSF036427">
    <property type="entry name" value="Precrrn-2_mtase"/>
    <property type="match status" value="1"/>
</dbReference>
<evidence type="ECO:0000256" key="3">
    <source>
        <dbReference type="ARBA" id="ARBA00022603"/>
    </source>
</evidence>
<dbReference type="eggNOG" id="arCOG00648">
    <property type="taxonomic scope" value="Archaea"/>
</dbReference>
<protein>
    <submittedName>
        <fullName evidence="8">Uroporphyrin-III C/tetrapyrrole (Corrin/Porphyrin) methyltransferase</fullName>
    </submittedName>
</protein>
<dbReference type="PANTHER" id="PTHR43467">
    <property type="entry name" value="COBALT-PRECORRIN-2 C(20)-METHYLTRANSFERASE"/>
    <property type="match status" value="1"/>
</dbReference>
<comment type="pathway">
    <text evidence="1">Cofactor biosynthesis; adenosylcobalamin biosynthesis.</text>
</comment>
<dbReference type="Pfam" id="PF00590">
    <property type="entry name" value="TP_methylase"/>
    <property type="match status" value="1"/>
</dbReference>
<dbReference type="Gene3D" id="3.30.950.10">
    <property type="entry name" value="Methyltransferase, Cobalt-precorrin-4 Transmethylase, Domain 2"/>
    <property type="match status" value="1"/>
</dbReference>
<organism evidence="8 9">
    <name type="scientific">Archaeoglobus veneficus (strain DSM 11195 / SNP6)</name>
    <dbReference type="NCBI Taxonomy" id="693661"/>
    <lineage>
        <taxon>Archaea</taxon>
        <taxon>Methanobacteriati</taxon>
        <taxon>Methanobacteriota</taxon>
        <taxon>Archaeoglobi</taxon>
        <taxon>Archaeoglobales</taxon>
        <taxon>Archaeoglobaceae</taxon>
        <taxon>Archaeoglobus</taxon>
    </lineage>
</organism>
<proteinExistence type="inferred from homology"/>
<evidence type="ECO:0000256" key="2">
    <source>
        <dbReference type="ARBA" id="ARBA00022573"/>
    </source>
</evidence>
<keyword evidence="3 8" id="KW-0489">Methyltransferase</keyword>
<evidence type="ECO:0000256" key="1">
    <source>
        <dbReference type="ARBA" id="ARBA00004953"/>
    </source>
</evidence>
<evidence type="ECO:0000313" key="9">
    <source>
        <dbReference type="Proteomes" id="UP000008136"/>
    </source>
</evidence>
<dbReference type="CDD" id="cd11645">
    <property type="entry name" value="Precorrin_2_C20_MT"/>
    <property type="match status" value="1"/>
</dbReference>
<feature type="domain" description="Tetrapyrrole methylase" evidence="7">
    <location>
        <begin position="1"/>
        <end position="123"/>
    </location>
</feature>
<dbReference type="Proteomes" id="UP000008136">
    <property type="component" value="Chromosome"/>
</dbReference>
<keyword evidence="5" id="KW-0949">S-adenosyl-L-methionine</keyword>
<dbReference type="InterPro" id="IPR003043">
    <property type="entry name" value="Uropor_MeTrfase_CS"/>
</dbReference>
<dbReference type="GO" id="GO:0032259">
    <property type="term" value="P:methylation"/>
    <property type="evidence" value="ECO:0007669"/>
    <property type="project" value="UniProtKB-KW"/>
</dbReference>
<evidence type="ECO:0000256" key="5">
    <source>
        <dbReference type="ARBA" id="ARBA00022691"/>
    </source>
</evidence>
<evidence type="ECO:0000256" key="6">
    <source>
        <dbReference type="PIRNR" id="PIRNR036427"/>
    </source>
</evidence>
<dbReference type="AlphaFoldDB" id="F2KS03"/>
<dbReference type="GO" id="GO:0030788">
    <property type="term" value="F:precorrin-2 C20-methyltransferase activity"/>
    <property type="evidence" value="ECO:0007669"/>
    <property type="project" value="InterPro"/>
</dbReference>
<evidence type="ECO:0000259" key="7">
    <source>
        <dbReference type="Pfam" id="PF00590"/>
    </source>
</evidence>
<sequence length="201" mass="22194">MLYGVGLGPGDRELLTLKAVRVIKEADEVIVPGKLAYSIVSEFREPRLVEFPMGKSEEVTKKLAAELAERCVDENIAFASLGDPAFYSTFQHVAEEVVRINPSIEVEIIPGIASFTAVFAKMKKFVDAPLIVTTAKMPEVKHVVVLKASKPADIHKKLSQQGFSKILLATRIFMEGEKIEELDDAIPEKSDYFTLIVGSKE</sequence>
<dbReference type="InterPro" id="IPR000878">
    <property type="entry name" value="4pyrrol_Mease"/>
</dbReference>
<dbReference type="InterPro" id="IPR035996">
    <property type="entry name" value="4pyrrol_Methylase_sf"/>
</dbReference>
<evidence type="ECO:0000256" key="4">
    <source>
        <dbReference type="ARBA" id="ARBA00022679"/>
    </source>
</evidence>
<dbReference type="RefSeq" id="WP_013683516.1">
    <property type="nucleotide sequence ID" value="NC_015320.1"/>
</dbReference>
<dbReference type="PROSITE" id="PS00839">
    <property type="entry name" value="SUMT_1"/>
    <property type="match status" value="1"/>
</dbReference>
<gene>
    <name evidence="8" type="ordered locus">Arcve_0829</name>
</gene>
<keyword evidence="4 8" id="KW-0808">Transferase</keyword>
<dbReference type="KEGG" id="ave:Arcve_0829"/>
<reference evidence="8 9" key="1">
    <citation type="submission" date="2011-03" db="EMBL/GenBank/DDBJ databases">
        <title>The complete genome of Archaeoglobus veneficus SNP6.</title>
        <authorList>
            <consortium name="US DOE Joint Genome Institute (JGI-PGF)"/>
            <person name="Lucas S."/>
            <person name="Copeland A."/>
            <person name="Lapidus A."/>
            <person name="Bruce D."/>
            <person name="Goodwin L."/>
            <person name="Pitluck S."/>
            <person name="Kyrpides N."/>
            <person name="Mavromatis K."/>
            <person name="Pagani I."/>
            <person name="Ivanova N."/>
            <person name="Mikhailova N."/>
            <person name="Lu M."/>
            <person name="Detter J.C."/>
            <person name="Tapia R."/>
            <person name="Han C."/>
            <person name="Land M."/>
            <person name="Hauser L."/>
            <person name="Markowitz V."/>
            <person name="Cheng J.-F."/>
            <person name="Hugenholtz P."/>
            <person name="Woyke T."/>
            <person name="Wu D."/>
            <person name="Spring S."/>
            <person name="Brambilla E."/>
            <person name="Klenk H.-P."/>
            <person name="Eisen J.A."/>
        </authorList>
    </citation>
    <scope>NUCLEOTIDE SEQUENCE [LARGE SCALE GENOMIC DNA]</scope>
    <source>
        <strain evidence="9">SNP6</strain>
    </source>
</reference>
<dbReference type="InterPro" id="IPR014777">
    <property type="entry name" value="4pyrrole_Mease_sub1"/>
</dbReference>
<keyword evidence="9" id="KW-1185">Reference proteome</keyword>
<dbReference type="GeneID" id="10393932"/>
<dbReference type="InterPro" id="IPR014776">
    <property type="entry name" value="4pyrrole_Mease_sub2"/>
</dbReference>
<evidence type="ECO:0000313" key="8">
    <source>
        <dbReference type="EMBL" id="AEA46844.1"/>
    </source>
</evidence>
<dbReference type="InterPro" id="IPR012382">
    <property type="entry name" value="CobI/CbiL"/>
</dbReference>
<dbReference type="EMBL" id="CP002588">
    <property type="protein sequence ID" value="AEA46844.1"/>
    <property type="molecule type" value="Genomic_DNA"/>
</dbReference>
<accession>F2KS03</accession>
<dbReference type="PANTHER" id="PTHR43467:SF2">
    <property type="entry name" value="COBALT-PRECORRIN-2 C(20)-METHYLTRANSFERASE"/>
    <property type="match status" value="1"/>
</dbReference>
<keyword evidence="2" id="KW-0169">Cobalamin biosynthesis</keyword>
<name>F2KS03_ARCVS</name>
<dbReference type="SUPFAM" id="SSF53790">
    <property type="entry name" value="Tetrapyrrole methylase"/>
    <property type="match status" value="1"/>
</dbReference>
<dbReference type="OrthoDB" id="23546at2157"/>
<dbReference type="Gene3D" id="3.40.1010.10">
    <property type="entry name" value="Cobalt-precorrin-4 Transmethylase, Domain 1"/>
    <property type="match status" value="1"/>
</dbReference>